<feature type="compositionally biased region" description="Polar residues" evidence="1">
    <location>
        <begin position="357"/>
        <end position="374"/>
    </location>
</feature>
<feature type="region of interest" description="Disordered" evidence="1">
    <location>
        <begin position="573"/>
        <end position="650"/>
    </location>
</feature>
<feature type="compositionally biased region" description="Basic residues" evidence="1">
    <location>
        <begin position="1"/>
        <end position="10"/>
    </location>
</feature>
<feature type="compositionally biased region" description="Polar residues" evidence="1">
    <location>
        <begin position="665"/>
        <end position="676"/>
    </location>
</feature>
<dbReference type="Proteomes" id="UP001150925">
    <property type="component" value="Unassembled WGS sequence"/>
</dbReference>
<evidence type="ECO:0000313" key="2">
    <source>
        <dbReference type="EMBL" id="KAJ1965986.1"/>
    </source>
</evidence>
<feature type="compositionally biased region" description="Polar residues" evidence="1">
    <location>
        <begin position="90"/>
        <end position="108"/>
    </location>
</feature>
<evidence type="ECO:0000313" key="3">
    <source>
        <dbReference type="Proteomes" id="UP001150925"/>
    </source>
</evidence>
<comment type="caution">
    <text evidence="2">The sequence shown here is derived from an EMBL/GenBank/DDBJ whole genome shotgun (WGS) entry which is preliminary data.</text>
</comment>
<gene>
    <name evidence="2" type="ORF">IWQ62_002535</name>
</gene>
<sequence>MNAGQPKRKTSVVARTSNSARSRAVSASQPGRRTGIPSAKDTAGGTGYDLRSRITSGCAPKVDPSGPGGNRDAVGIRSQLGITRGRALSSFRTAGNTQGDTKRTSSNMTRRRPSVTASSHGRPGAVPRRTGSKMVQPTQLRRVATSRTVTPSEETESEAVTHWRQQTEYLRREVYVAERAYSHLMELGTEAALLCKKLLLENLTLRESLQQAHMPLPGDLLDYANIRLIRPEDLTDFNPVDEQPGPLGHVDDIMLPPLPNPFGDRPTEVVQGGTLGSNASSPLAGSVPSSRKSSIHAPSSPSALGGGRQELSNYRITGSSHQGSSPTARRTVAPKLSVAVGGGPPSQIPLPSPRVGRTQTSGISGLRRNSQCNRPKSMLPILVGGRSQSQISSAPVSQVDKGVQTVNPTTKACGVGTVTIPEQSVAPVIAKPIMVTQATQTESYDLCHPDTLFNLEVDNDYYREANRQLRCRLTNIISKHNALVELVQKERLRRQRKKERMATVRAKISGPRVSRVEAVVHPSPTPSKVHPRGYNSPTVLFGARQGVDPDTLSGLNTMVADIEQGMQKLALKLKDSPSPKGGQRRNPQPTDSTNTGGATGSNSPRQILQHRLAMHHHHQPDLNGYQKCSNGKPSPGCNSKTLEMDPLPASPPTEASLHPFHFTKGQISPPSGTTYLPSMPYC</sequence>
<proteinExistence type="predicted"/>
<accession>A0A9W8E7W6</accession>
<feature type="compositionally biased region" description="Low complexity" evidence="1">
    <location>
        <begin position="11"/>
        <end position="28"/>
    </location>
</feature>
<dbReference type="AlphaFoldDB" id="A0A9W8E7W6"/>
<feature type="region of interest" description="Disordered" evidence="1">
    <location>
        <begin position="253"/>
        <end position="309"/>
    </location>
</feature>
<feature type="compositionally biased region" description="Polar residues" evidence="1">
    <location>
        <begin position="276"/>
        <end position="302"/>
    </location>
</feature>
<dbReference type="EMBL" id="JANBPY010000550">
    <property type="protein sequence ID" value="KAJ1965986.1"/>
    <property type="molecule type" value="Genomic_DNA"/>
</dbReference>
<name>A0A9W8E7W6_9FUNG</name>
<dbReference type="OrthoDB" id="5561196at2759"/>
<feature type="compositionally biased region" description="Polar residues" evidence="1">
    <location>
        <begin position="585"/>
        <end position="606"/>
    </location>
</feature>
<feature type="region of interest" description="Disordered" evidence="1">
    <location>
        <begin position="1"/>
        <end position="137"/>
    </location>
</feature>
<feature type="region of interest" description="Disordered" evidence="1">
    <location>
        <begin position="337"/>
        <end position="374"/>
    </location>
</feature>
<organism evidence="2 3">
    <name type="scientific">Dispira parvispora</name>
    <dbReference type="NCBI Taxonomy" id="1520584"/>
    <lineage>
        <taxon>Eukaryota</taxon>
        <taxon>Fungi</taxon>
        <taxon>Fungi incertae sedis</taxon>
        <taxon>Zoopagomycota</taxon>
        <taxon>Kickxellomycotina</taxon>
        <taxon>Dimargaritomycetes</taxon>
        <taxon>Dimargaritales</taxon>
        <taxon>Dimargaritaceae</taxon>
        <taxon>Dispira</taxon>
    </lineage>
</organism>
<feature type="compositionally biased region" description="Polar residues" evidence="1">
    <location>
        <begin position="626"/>
        <end position="641"/>
    </location>
</feature>
<evidence type="ECO:0000256" key="1">
    <source>
        <dbReference type="SAM" id="MobiDB-lite"/>
    </source>
</evidence>
<reference evidence="2" key="1">
    <citation type="submission" date="2022-07" db="EMBL/GenBank/DDBJ databases">
        <title>Phylogenomic reconstructions and comparative analyses of Kickxellomycotina fungi.</title>
        <authorList>
            <person name="Reynolds N.K."/>
            <person name="Stajich J.E."/>
            <person name="Barry K."/>
            <person name="Grigoriev I.V."/>
            <person name="Crous P."/>
            <person name="Smith M.E."/>
        </authorList>
    </citation>
    <scope>NUCLEOTIDE SEQUENCE</scope>
    <source>
        <strain evidence="2">RSA 1196</strain>
    </source>
</reference>
<feature type="region of interest" description="Disordered" evidence="1">
    <location>
        <begin position="663"/>
        <end position="682"/>
    </location>
</feature>
<keyword evidence="3" id="KW-1185">Reference proteome</keyword>
<protein>
    <submittedName>
        <fullName evidence="2">Uncharacterized protein</fullName>
    </submittedName>
</protein>